<name>A0A098BKS2_9NOCA</name>
<feature type="compositionally biased region" description="Basic residues" evidence="1">
    <location>
        <begin position="214"/>
        <end position="223"/>
    </location>
</feature>
<dbReference type="EMBL" id="CCSD01000055">
    <property type="protein sequence ID" value="CDZ88812.1"/>
    <property type="molecule type" value="Genomic_DNA"/>
</dbReference>
<accession>A0A098BKS2</accession>
<protein>
    <submittedName>
        <fullName evidence="2">Uncharacterized protein</fullName>
    </submittedName>
</protein>
<feature type="compositionally biased region" description="Gly residues" evidence="1">
    <location>
        <begin position="195"/>
        <end position="206"/>
    </location>
</feature>
<organism evidence="2 3">
    <name type="scientific">Rhodococcus ruber</name>
    <dbReference type="NCBI Taxonomy" id="1830"/>
    <lineage>
        <taxon>Bacteria</taxon>
        <taxon>Bacillati</taxon>
        <taxon>Actinomycetota</taxon>
        <taxon>Actinomycetes</taxon>
        <taxon>Mycobacteriales</taxon>
        <taxon>Nocardiaceae</taxon>
        <taxon>Rhodococcus</taxon>
    </lineage>
</organism>
<dbReference type="Proteomes" id="UP000042997">
    <property type="component" value="Unassembled WGS sequence"/>
</dbReference>
<feature type="region of interest" description="Disordered" evidence="1">
    <location>
        <begin position="190"/>
        <end position="243"/>
    </location>
</feature>
<proteinExistence type="predicted"/>
<reference evidence="2 3" key="1">
    <citation type="journal article" date="2014" name="Genome Announc.">
        <title>Draft Genome Sequence of Propane- and Butane-Oxidizing Actinobacterium Rhodococcus ruber IEGM 231.</title>
        <authorList>
            <person name="Ivshina I.B."/>
            <person name="Kuyukina M.S."/>
            <person name="Krivoruchko A.V."/>
            <person name="Barbe V."/>
            <person name="Fischer C."/>
        </authorList>
    </citation>
    <scope>NUCLEOTIDE SEQUENCE [LARGE SCALE GENOMIC DNA]</scope>
</reference>
<sequence>MSPMPAARTASLTSGLLLTTAPPMSLLGGGFRGDPLDDGLQIARKQFGEEDRRDAVVTVEDDGGGDDRRRVVRSQRQQRAHRRVVDRRVADPVVDDEVLGLVALVVADVDAEELHALVLGGLVDLFEVVGLATARGAPLAPHVEHHHLAGVVVERDRLALVHQVLPRERPEGAALGGRVVEDAGLTARRDEVEGAAGGDGVVAGGARGEDAAGQRRRRQRRPSRGPATHAPWTVGSEAPAGSE</sequence>
<evidence type="ECO:0000313" key="3">
    <source>
        <dbReference type="Proteomes" id="UP000042997"/>
    </source>
</evidence>
<evidence type="ECO:0000313" key="2">
    <source>
        <dbReference type="EMBL" id="CDZ88812.1"/>
    </source>
</evidence>
<evidence type="ECO:0000256" key="1">
    <source>
        <dbReference type="SAM" id="MobiDB-lite"/>
    </source>
</evidence>
<gene>
    <name evidence="2" type="ORF">RHRU231_440006</name>
</gene>
<dbReference type="AlphaFoldDB" id="A0A098BKS2"/>